<keyword evidence="3 6" id="KW-0238">DNA-binding</keyword>
<dbReference type="Pfam" id="PF00126">
    <property type="entry name" value="HTH_1"/>
    <property type="match status" value="1"/>
</dbReference>
<proteinExistence type="inferred from homology"/>
<evidence type="ECO:0000313" key="6">
    <source>
        <dbReference type="EMBL" id="PTX47447.1"/>
    </source>
</evidence>
<reference evidence="6 7" key="1">
    <citation type="submission" date="2018-04" db="EMBL/GenBank/DDBJ databases">
        <title>Genomic Encyclopedia of Archaeal and Bacterial Type Strains, Phase II (KMG-II): from individual species to whole genera.</title>
        <authorList>
            <person name="Goeker M."/>
        </authorList>
    </citation>
    <scope>NUCLEOTIDE SEQUENCE [LARGE SCALE GENOMIC DNA]</scope>
    <source>
        <strain evidence="6 7">DSM 29329</strain>
    </source>
</reference>
<dbReference type="GO" id="GO:0003700">
    <property type="term" value="F:DNA-binding transcription factor activity"/>
    <property type="evidence" value="ECO:0007669"/>
    <property type="project" value="InterPro"/>
</dbReference>
<name>A0A2T6AUG3_9RHOB</name>
<dbReference type="SUPFAM" id="SSF46785">
    <property type="entry name" value="Winged helix' DNA-binding domain"/>
    <property type="match status" value="1"/>
</dbReference>
<evidence type="ECO:0000259" key="5">
    <source>
        <dbReference type="PROSITE" id="PS50931"/>
    </source>
</evidence>
<keyword evidence="2" id="KW-0805">Transcription regulation</keyword>
<dbReference type="Pfam" id="PF03466">
    <property type="entry name" value="LysR_substrate"/>
    <property type="match status" value="1"/>
</dbReference>
<organism evidence="6 7">
    <name type="scientific">Allosediminivita pacifica</name>
    <dbReference type="NCBI Taxonomy" id="1267769"/>
    <lineage>
        <taxon>Bacteria</taxon>
        <taxon>Pseudomonadati</taxon>
        <taxon>Pseudomonadota</taxon>
        <taxon>Alphaproteobacteria</taxon>
        <taxon>Rhodobacterales</taxon>
        <taxon>Paracoccaceae</taxon>
        <taxon>Allosediminivita</taxon>
    </lineage>
</organism>
<evidence type="ECO:0000256" key="2">
    <source>
        <dbReference type="ARBA" id="ARBA00023015"/>
    </source>
</evidence>
<feature type="domain" description="HTH lysR-type" evidence="5">
    <location>
        <begin position="1"/>
        <end position="58"/>
    </location>
</feature>
<evidence type="ECO:0000256" key="4">
    <source>
        <dbReference type="ARBA" id="ARBA00023163"/>
    </source>
</evidence>
<dbReference type="EMBL" id="QBKN01000012">
    <property type="protein sequence ID" value="PTX47447.1"/>
    <property type="molecule type" value="Genomic_DNA"/>
</dbReference>
<dbReference type="InterPro" id="IPR036388">
    <property type="entry name" value="WH-like_DNA-bd_sf"/>
</dbReference>
<evidence type="ECO:0000313" key="7">
    <source>
        <dbReference type="Proteomes" id="UP000244069"/>
    </source>
</evidence>
<evidence type="ECO:0000256" key="3">
    <source>
        <dbReference type="ARBA" id="ARBA00023125"/>
    </source>
</evidence>
<accession>A0A2T6AUG3</accession>
<dbReference type="GO" id="GO:0032993">
    <property type="term" value="C:protein-DNA complex"/>
    <property type="evidence" value="ECO:0007669"/>
    <property type="project" value="TreeGrafter"/>
</dbReference>
<dbReference type="AlphaFoldDB" id="A0A2T6AUG3"/>
<keyword evidence="7" id="KW-1185">Reference proteome</keyword>
<dbReference type="PROSITE" id="PS50931">
    <property type="entry name" value="HTH_LYSR"/>
    <property type="match status" value="1"/>
</dbReference>
<comment type="similarity">
    <text evidence="1">Belongs to the LysR transcriptional regulatory family.</text>
</comment>
<comment type="caution">
    <text evidence="6">The sequence shown here is derived from an EMBL/GenBank/DDBJ whole genome shotgun (WGS) entry which is preliminary data.</text>
</comment>
<dbReference type="PANTHER" id="PTHR30346:SF17">
    <property type="entry name" value="LYSR FAMILY TRANSCRIPTIONAL REGULATOR"/>
    <property type="match status" value="1"/>
</dbReference>
<dbReference type="PRINTS" id="PR00039">
    <property type="entry name" value="HTHLYSR"/>
</dbReference>
<dbReference type="InterPro" id="IPR005119">
    <property type="entry name" value="LysR_subst-bd"/>
</dbReference>
<dbReference type="FunFam" id="1.10.10.10:FF:000001">
    <property type="entry name" value="LysR family transcriptional regulator"/>
    <property type="match status" value="1"/>
</dbReference>
<evidence type="ECO:0000256" key="1">
    <source>
        <dbReference type="ARBA" id="ARBA00009437"/>
    </source>
</evidence>
<dbReference type="InterPro" id="IPR036390">
    <property type="entry name" value="WH_DNA-bd_sf"/>
</dbReference>
<dbReference type="OrthoDB" id="9815174at2"/>
<protein>
    <submittedName>
        <fullName evidence="6">DNA-binding transcriptional LysR family regulator</fullName>
    </submittedName>
</protein>
<dbReference type="CDD" id="cd08414">
    <property type="entry name" value="PBP2_LTTR_aromatics_like"/>
    <property type="match status" value="1"/>
</dbReference>
<dbReference type="Gene3D" id="3.40.190.10">
    <property type="entry name" value="Periplasmic binding protein-like II"/>
    <property type="match status" value="2"/>
</dbReference>
<sequence length="288" mass="30397">MELRHLRYFVTLAEQLHFGRAAELLNIVQPALSMQIKALEEELGVALFERAHRRVSLTDAGRLFLPEAERTLAQAAQARHVARLAALGTVGRVRLGFTSGAAHSGELAALARDLREKAPELLIEPLECHPAELLDLLGRDDLDLGIGLIWRETVPEGVALRALSSRPAQVALPEGDPLAARATVSVADLEGRPFIGYRGPGDVEGVALTRGVLGFSPEISCVAENPATAVCLAGAGFGVAIVHGALGAGAPGVVLREIADGAMALEINLLWRAGSERGRRLAALHGPS</sequence>
<dbReference type="Gene3D" id="1.10.10.10">
    <property type="entry name" value="Winged helix-like DNA-binding domain superfamily/Winged helix DNA-binding domain"/>
    <property type="match status" value="1"/>
</dbReference>
<dbReference type="Proteomes" id="UP000244069">
    <property type="component" value="Unassembled WGS sequence"/>
</dbReference>
<dbReference type="RefSeq" id="WP_107976457.1">
    <property type="nucleotide sequence ID" value="NZ_BMEZ01000014.1"/>
</dbReference>
<dbReference type="PANTHER" id="PTHR30346">
    <property type="entry name" value="TRANSCRIPTIONAL DUAL REGULATOR HCAR-RELATED"/>
    <property type="match status" value="1"/>
</dbReference>
<keyword evidence="4" id="KW-0804">Transcription</keyword>
<dbReference type="SUPFAM" id="SSF53850">
    <property type="entry name" value="Periplasmic binding protein-like II"/>
    <property type="match status" value="1"/>
</dbReference>
<dbReference type="GO" id="GO:0003677">
    <property type="term" value="F:DNA binding"/>
    <property type="evidence" value="ECO:0007669"/>
    <property type="project" value="UniProtKB-KW"/>
</dbReference>
<dbReference type="InterPro" id="IPR000847">
    <property type="entry name" value="LysR_HTH_N"/>
</dbReference>
<gene>
    <name evidence="6" type="ORF">C8N44_11271</name>
</gene>